<dbReference type="InterPro" id="IPR047113">
    <property type="entry name" value="PA2G4/ARX1"/>
</dbReference>
<name>A0A1E3PS64_9ASCO</name>
<evidence type="ECO:0000256" key="10">
    <source>
        <dbReference type="ARBA" id="ARBA00026155"/>
    </source>
</evidence>
<dbReference type="Gene3D" id="1.10.10.10">
    <property type="entry name" value="Winged helix-like DNA-binding domain superfamily/Winged helix DNA-binding domain"/>
    <property type="match status" value="1"/>
</dbReference>
<evidence type="ECO:0000256" key="9">
    <source>
        <dbReference type="ARBA" id="ARBA00023242"/>
    </source>
</evidence>
<dbReference type="GO" id="GO:0005634">
    <property type="term" value="C:nucleus"/>
    <property type="evidence" value="ECO:0007669"/>
    <property type="project" value="UniProtKB-SubCell"/>
</dbReference>
<protein>
    <recommendedName>
        <fullName evidence="10">Probable metalloprotease ARX1</fullName>
    </recommendedName>
    <alternativeName>
        <fullName evidence="11">Associated with ribosomal export complex protein 1</fullName>
    </alternativeName>
</protein>
<keyword evidence="5" id="KW-0645">Protease</keyword>
<dbReference type="EMBL" id="KV454406">
    <property type="protein sequence ID" value="ODQ68259.1"/>
    <property type="molecule type" value="Genomic_DNA"/>
</dbReference>
<evidence type="ECO:0000256" key="2">
    <source>
        <dbReference type="ARBA" id="ARBA00004496"/>
    </source>
</evidence>
<dbReference type="GO" id="GO:0004177">
    <property type="term" value="F:aminopeptidase activity"/>
    <property type="evidence" value="ECO:0007669"/>
    <property type="project" value="UniProtKB-KW"/>
</dbReference>
<evidence type="ECO:0000256" key="3">
    <source>
        <dbReference type="ARBA" id="ARBA00007319"/>
    </source>
</evidence>
<dbReference type="AlphaFoldDB" id="A0A1E3PS64"/>
<dbReference type="GO" id="GO:0008237">
    <property type="term" value="F:metallopeptidase activity"/>
    <property type="evidence" value="ECO:0007669"/>
    <property type="project" value="UniProtKB-KW"/>
</dbReference>
<dbReference type="STRING" id="857566.A0A1E3PS64"/>
<dbReference type="Gene3D" id="3.90.230.10">
    <property type="entry name" value="Creatinase/methionine aminopeptidase superfamily"/>
    <property type="match status" value="1"/>
</dbReference>
<evidence type="ECO:0000256" key="8">
    <source>
        <dbReference type="ARBA" id="ARBA00023049"/>
    </source>
</evidence>
<evidence type="ECO:0000256" key="6">
    <source>
        <dbReference type="ARBA" id="ARBA00022723"/>
    </source>
</evidence>
<dbReference type="SUPFAM" id="SSF55920">
    <property type="entry name" value="Creatinase/aminopeptidase"/>
    <property type="match status" value="1"/>
</dbReference>
<keyword evidence="8" id="KW-0482">Metalloprotease</keyword>
<dbReference type="GO" id="GO:0046872">
    <property type="term" value="F:metal ion binding"/>
    <property type="evidence" value="ECO:0007669"/>
    <property type="project" value="UniProtKB-KW"/>
</dbReference>
<evidence type="ECO:0000256" key="4">
    <source>
        <dbReference type="ARBA" id="ARBA00022490"/>
    </source>
</evidence>
<dbReference type="OrthoDB" id="5876363at2759"/>
<dbReference type="PANTHER" id="PTHR10804:SF102">
    <property type="entry name" value="METALLOPROTEASE ARX1-RELATED"/>
    <property type="match status" value="1"/>
</dbReference>
<dbReference type="InterPro" id="IPR036388">
    <property type="entry name" value="WH-like_DNA-bd_sf"/>
</dbReference>
<comment type="subcellular location">
    <subcellularLocation>
        <location evidence="2">Cytoplasm</location>
    </subcellularLocation>
    <subcellularLocation>
        <location evidence="1">Nucleus</location>
    </subcellularLocation>
</comment>
<proteinExistence type="inferred from homology"/>
<sequence length="506" mass="55011">MNMQVDFTPEQRVLVDEKNVLSEVNIEKYRLAGQISQTCLSYIISLLKTSVSSGLSIGEICRLGDSFLQKTVDGVFKRSVEEKGIALPVSIDKNGFVFGVAPEEEDLFQGGQLVAGDIVKITLGVHIDGYTAQVSHTQAIVDDEDAQSVNTPLTGGHADAVCAAYLATEAVIALLGSALYPTILSANNVSNITGHNIRSVVETVAKSFNVQVVPGSRVRRVRRFLAGQNTVVEEKDFKGVTWNQDTEEEKALQTTVKENAVLAQNGDHDWIDAEANPDDFLVEEGEAWLVDIQMAATGGKKGVIRMKEFSGYNDTINIVKPTIFSRDFAVHYGLKLRSSRITLGKIEQYASVYPFKLTHVTDEEIDLPTARLGLSELINHHIIETHPIQIANFIPLSVLANPNGAKREIANATVEVSVARNMTTLILVPASQSTTGYGEVMRLTGGSKVAPPPWVHSSFEITDNSVLGLLNLLQDKKLGVRVKEVQASKVDPSAAADISLDDMVME</sequence>
<dbReference type="PANTHER" id="PTHR10804">
    <property type="entry name" value="PROTEASE FAMILY M24 METHIONYL AMINOPEPTIDASE, AMINOPEPTIDASE P"/>
    <property type="match status" value="1"/>
</dbReference>
<gene>
    <name evidence="13" type="ORF">NADFUDRAFT_39653</name>
</gene>
<keyword evidence="13" id="KW-0031">Aminopeptidase</keyword>
<keyword evidence="7" id="KW-0378">Hydrolase</keyword>
<evidence type="ECO:0000256" key="5">
    <source>
        <dbReference type="ARBA" id="ARBA00022670"/>
    </source>
</evidence>
<keyword evidence="4" id="KW-0963">Cytoplasm</keyword>
<comment type="function">
    <text evidence="12">Probable metalloprotease involved in proper assembly of pre-ribosomal particles during the biogenesis of the 60S ribosomal subunit. Accompanies the pre-60S particles to the cytoplasm.</text>
</comment>
<keyword evidence="6" id="KW-0479">Metal-binding</keyword>
<dbReference type="Proteomes" id="UP000095009">
    <property type="component" value="Unassembled WGS sequence"/>
</dbReference>
<dbReference type="GO" id="GO:0006508">
    <property type="term" value="P:proteolysis"/>
    <property type="evidence" value="ECO:0007669"/>
    <property type="project" value="UniProtKB-KW"/>
</dbReference>
<accession>A0A1E3PS64</accession>
<dbReference type="InterPro" id="IPR036005">
    <property type="entry name" value="Creatinase/aminopeptidase-like"/>
</dbReference>
<evidence type="ECO:0000256" key="11">
    <source>
        <dbReference type="ARBA" id="ARBA00033475"/>
    </source>
</evidence>
<evidence type="ECO:0000313" key="13">
    <source>
        <dbReference type="EMBL" id="ODQ68259.1"/>
    </source>
</evidence>
<keyword evidence="9" id="KW-0539">Nucleus</keyword>
<keyword evidence="14" id="KW-1185">Reference proteome</keyword>
<reference evidence="13 14" key="1">
    <citation type="journal article" date="2016" name="Proc. Natl. Acad. Sci. U.S.A.">
        <title>Comparative genomics of biotechnologically important yeasts.</title>
        <authorList>
            <person name="Riley R."/>
            <person name="Haridas S."/>
            <person name="Wolfe K.H."/>
            <person name="Lopes M.R."/>
            <person name="Hittinger C.T."/>
            <person name="Goeker M."/>
            <person name="Salamov A.A."/>
            <person name="Wisecaver J.H."/>
            <person name="Long T.M."/>
            <person name="Calvey C.H."/>
            <person name="Aerts A.L."/>
            <person name="Barry K.W."/>
            <person name="Choi C."/>
            <person name="Clum A."/>
            <person name="Coughlan A.Y."/>
            <person name="Deshpande S."/>
            <person name="Douglass A.P."/>
            <person name="Hanson S.J."/>
            <person name="Klenk H.-P."/>
            <person name="LaButti K.M."/>
            <person name="Lapidus A."/>
            <person name="Lindquist E.A."/>
            <person name="Lipzen A.M."/>
            <person name="Meier-Kolthoff J.P."/>
            <person name="Ohm R.A."/>
            <person name="Otillar R.P."/>
            <person name="Pangilinan J.L."/>
            <person name="Peng Y."/>
            <person name="Rokas A."/>
            <person name="Rosa C.A."/>
            <person name="Scheuner C."/>
            <person name="Sibirny A.A."/>
            <person name="Slot J.C."/>
            <person name="Stielow J.B."/>
            <person name="Sun H."/>
            <person name="Kurtzman C.P."/>
            <person name="Blackwell M."/>
            <person name="Grigoriev I.V."/>
            <person name="Jeffries T.W."/>
        </authorList>
    </citation>
    <scope>NUCLEOTIDE SEQUENCE [LARGE SCALE GENOMIC DNA]</scope>
    <source>
        <strain evidence="13 14">DSM 6958</strain>
    </source>
</reference>
<evidence type="ECO:0000256" key="7">
    <source>
        <dbReference type="ARBA" id="ARBA00022801"/>
    </source>
</evidence>
<evidence type="ECO:0000256" key="1">
    <source>
        <dbReference type="ARBA" id="ARBA00004123"/>
    </source>
</evidence>
<evidence type="ECO:0000256" key="12">
    <source>
        <dbReference type="ARBA" id="ARBA00034680"/>
    </source>
</evidence>
<organism evidence="13 14">
    <name type="scientific">Nadsonia fulvescens var. elongata DSM 6958</name>
    <dbReference type="NCBI Taxonomy" id="857566"/>
    <lineage>
        <taxon>Eukaryota</taxon>
        <taxon>Fungi</taxon>
        <taxon>Dikarya</taxon>
        <taxon>Ascomycota</taxon>
        <taxon>Saccharomycotina</taxon>
        <taxon>Dipodascomycetes</taxon>
        <taxon>Dipodascales</taxon>
        <taxon>Dipodascales incertae sedis</taxon>
        <taxon>Nadsonia</taxon>
    </lineage>
</organism>
<evidence type="ECO:0000313" key="14">
    <source>
        <dbReference type="Proteomes" id="UP000095009"/>
    </source>
</evidence>
<comment type="similarity">
    <text evidence="3">Belongs to the peptidase M24 family.</text>
</comment>
<dbReference type="GO" id="GO:0005737">
    <property type="term" value="C:cytoplasm"/>
    <property type="evidence" value="ECO:0007669"/>
    <property type="project" value="UniProtKB-SubCell"/>
</dbReference>